<protein>
    <submittedName>
        <fullName evidence="3">tRNA 2-thiouridine synthesizing protein A</fullName>
        <ecNumber evidence="3">2.8.1.-</ecNumber>
    </submittedName>
</protein>
<reference evidence="3 4" key="1">
    <citation type="journal article" date="2018" name="Environ. Microbiol.">
        <title>Isolation and genomic characterization of Novimethylophilus kurashikiensis gen. nov. sp. nov., a new lanthanide-dependent methylotrophic species of Methylophilaceae.</title>
        <authorList>
            <person name="Lv H."/>
            <person name="Sahin N."/>
            <person name="Tani A."/>
        </authorList>
    </citation>
    <scope>NUCLEOTIDE SEQUENCE [LARGE SCALE GENOMIC DNA]</scope>
    <source>
        <strain evidence="3 4">La2-4</strain>
    </source>
</reference>
<dbReference type="EC" id="2.8.1.-" evidence="3"/>
<dbReference type="Proteomes" id="UP000245081">
    <property type="component" value="Unassembled WGS sequence"/>
</dbReference>
<evidence type="ECO:0000256" key="1">
    <source>
        <dbReference type="ARBA" id="ARBA00008984"/>
    </source>
</evidence>
<dbReference type="EMBL" id="BDOQ01000006">
    <property type="protein sequence ID" value="GBG14223.1"/>
    <property type="molecule type" value="Genomic_DNA"/>
</dbReference>
<comment type="similarity">
    <text evidence="1">Belongs to the sulfur carrier protein TusA family.</text>
</comment>
<dbReference type="SUPFAM" id="SSF64307">
    <property type="entry name" value="SirA-like"/>
    <property type="match status" value="1"/>
</dbReference>
<comment type="caution">
    <text evidence="3">The sequence shown here is derived from an EMBL/GenBank/DDBJ whole genome shotgun (WGS) entry which is preliminary data.</text>
</comment>
<evidence type="ECO:0000313" key="3">
    <source>
        <dbReference type="EMBL" id="GBG14223.1"/>
    </source>
</evidence>
<evidence type="ECO:0000313" key="4">
    <source>
        <dbReference type="Proteomes" id="UP000245081"/>
    </source>
</evidence>
<evidence type="ECO:0000259" key="2">
    <source>
        <dbReference type="Pfam" id="PF01206"/>
    </source>
</evidence>
<dbReference type="OrthoDB" id="9797551at2"/>
<keyword evidence="3" id="KW-0808">Transferase</keyword>
<dbReference type="Pfam" id="PF01206">
    <property type="entry name" value="TusA"/>
    <property type="match status" value="1"/>
</dbReference>
<name>A0A2R5FBE2_9PROT</name>
<dbReference type="InterPro" id="IPR036868">
    <property type="entry name" value="TusA-like_sf"/>
</dbReference>
<dbReference type="PANTHER" id="PTHR33279:SF2">
    <property type="entry name" value="SULFUR CARRIER PROTEIN TUSA"/>
    <property type="match status" value="1"/>
</dbReference>
<dbReference type="AlphaFoldDB" id="A0A2R5FBE2"/>
<dbReference type="InterPro" id="IPR001455">
    <property type="entry name" value="TusA-like"/>
</dbReference>
<organism evidence="3 4">
    <name type="scientific">Novimethylophilus kurashikiensis</name>
    <dbReference type="NCBI Taxonomy" id="1825523"/>
    <lineage>
        <taxon>Bacteria</taxon>
        <taxon>Pseudomonadati</taxon>
        <taxon>Pseudomonadota</taxon>
        <taxon>Betaproteobacteria</taxon>
        <taxon>Nitrosomonadales</taxon>
        <taxon>Methylophilaceae</taxon>
        <taxon>Novimethylophilus</taxon>
    </lineage>
</organism>
<accession>A0A2R5FBE2</accession>
<dbReference type="Gene3D" id="3.30.110.40">
    <property type="entry name" value="TusA-like domain"/>
    <property type="match status" value="1"/>
</dbReference>
<feature type="domain" description="UPF0033" evidence="2">
    <location>
        <begin position="10"/>
        <end position="78"/>
    </location>
</feature>
<proteinExistence type="inferred from homology"/>
<gene>
    <name evidence="3" type="primary">tusA</name>
    <name evidence="3" type="ORF">NMK_1788</name>
</gene>
<keyword evidence="4" id="KW-1185">Reference proteome</keyword>
<sequence length="81" mass="9023">MLYIHQYDVVVDATSDECPIPTIRSKEALDRLPAGGTLKLIASSEGTVRNIRTLASSHSYDLVQETREDGKFVFVLRKSGR</sequence>
<dbReference type="GO" id="GO:0016740">
    <property type="term" value="F:transferase activity"/>
    <property type="evidence" value="ECO:0007669"/>
    <property type="project" value="UniProtKB-KW"/>
</dbReference>
<dbReference type="PANTHER" id="PTHR33279">
    <property type="entry name" value="SULFUR CARRIER PROTEIN YEDF-RELATED"/>
    <property type="match status" value="1"/>
</dbReference>
<dbReference type="RefSeq" id="WP_109015415.1">
    <property type="nucleotide sequence ID" value="NZ_BDOQ01000006.1"/>
</dbReference>